<keyword evidence="6" id="KW-1185">Reference proteome</keyword>
<sequence length="255" mass="28693">MFKIVHYTLDFCSKMDEWLPHSRNVCVAVRFRPLSPAEYEVEGVNPLDPYAQSISSPSASLWTLNYQNIPSVIDKTKGHSYIYDYVFDETIPNEQVFNFLARDIVHGSVKGVNGTIFAYGQTSSGKTYTMLGNEDESEPGIIIRSVSEVFKLIHSAEESEFTVKLSFLEVYNEKLIDLMAMAQNPVAAASKDICIGETTHGSLEIRNLDVKCVTCPEEVFKVIKMGERVKHATGTVLNERSSRSHTILRLRIESK</sequence>
<dbReference type="InterPro" id="IPR027417">
    <property type="entry name" value="P-loop_NTPase"/>
</dbReference>
<protein>
    <submittedName>
        <fullName evidence="5">Kinesin heavy chain isoform 5C</fullName>
    </submittedName>
</protein>
<name>A0ABQ7JDT6_9APIC</name>
<dbReference type="Gene3D" id="3.40.850.10">
    <property type="entry name" value="Kinesin motor domain"/>
    <property type="match status" value="1"/>
</dbReference>
<keyword evidence="1" id="KW-0175">Coiled coil</keyword>
<evidence type="ECO:0000256" key="3">
    <source>
        <dbReference type="PROSITE-ProRule" id="PRU00283"/>
    </source>
</evidence>
<reference evidence="5 6" key="1">
    <citation type="journal article" date="2020" name="bioRxiv">
        <title>Metabolic contributions of an alphaproteobacterial endosymbiont in the apicomplexan Cardiosporidium cionae.</title>
        <authorList>
            <person name="Hunter E.S."/>
            <person name="Paight C.J."/>
            <person name="Lane C.E."/>
        </authorList>
    </citation>
    <scope>NUCLEOTIDE SEQUENCE [LARGE SCALE GENOMIC DNA]</scope>
    <source>
        <strain evidence="5">ESH_2018</strain>
    </source>
</reference>
<dbReference type="InterPro" id="IPR027640">
    <property type="entry name" value="Kinesin-like_fam"/>
</dbReference>
<comment type="similarity">
    <text evidence="3">Belongs to the TRAFAC class myosin-kinesin ATPase superfamily. Kinesin family.</text>
</comment>
<feature type="binding site" evidence="3">
    <location>
        <begin position="120"/>
        <end position="127"/>
    </location>
    <ligand>
        <name>ATP</name>
        <dbReference type="ChEBI" id="CHEBI:30616"/>
    </ligand>
</feature>
<dbReference type="EMBL" id="JADAQX010000077">
    <property type="protein sequence ID" value="KAF8822163.1"/>
    <property type="molecule type" value="Genomic_DNA"/>
</dbReference>
<evidence type="ECO:0000313" key="6">
    <source>
        <dbReference type="Proteomes" id="UP000823046"/>
    </source>
</evidence>
<dbReference type="SUPFAM" id="SSF52540">
    <property type="entry name" value="P-loop containing nucleoside triphosphate hydrolases"/>
    <property type="match status" value="1"/>
</dbReference>
<comment type="caution">
    <text evidence="5">The sequence shown here is derived from an EMBL/GenBank/DDBJ whole genome shotgun (WGS) entry which is preliminary data.</text>
</comment>
<keyword evidence="3" id="KW-0547">Nucleotide-binding</keyword>
<feature type="non-terminal residue" evidence="5">
    <location>
        <position position="255"/>
    </location>
</feature>
<dbReference type="SMART" id="SM00129">
    <property type="entry name" value="KISc"/>
    <property type="match status" value="1"/>
</dbReference>
<evidence type="ECO:0000256" key="1">
    <source>
        <dbReference type="ARBA" id="ARBA00023054"/>
    </source>
</evidence>
<dbReference type="PRINTS" id="PR00380">
    <property type="entry name" value="KINESINHEAVY"/>
</dbReference>
<keyword evidence="2 3" id="KW-0505">Motor protein</keyword>
<evidence type="ECO:0000256" key="2">
    <source>
        <dbReference type="ARBA" id="ARBA00023175"/>
    </source>
</evidence>
<feature type="domain" description="Kinesin motor" evidence="4">
    <location>
        <begin position="24"/>
        <end position="255"/>
    </location>
</feature>
<dbReference type="PROSITE" id="PS50067">
    <property type="entry name" value="KINESIN_MOTOR_2"/>
    <property type="match status" value="1"/>
</dbReference>
<keyword evidence="3" id="KW-0067">ATP-binding</keyword>
<organism evidence="5 6">
    <name type="scientific">Cardiosporidium cionae</name>
    <dbReference type="NCBI Taxonomy" id="476202"/>
    <lineage>
        <taxon>Eukaryota</taxon>
        <taxon>Sar</taxon>
        <taxon>Alveolata</taxon>
        <taxon>Apicomplexa</taxon>
        <taxon>Aconoidasida</taxon>
        <taxon>Nephromycida</taxon>
        <taxon>Cardiosporidium</taxon>
    </lineage>
</organism>
<accession>A0ABQ7JDT6</accession>
<dbReference type="InterPro" id="IPR036961">
    <property type="entry name" value="Kinesin_motor_dom_sf"/>
</dbReference>
<evidence type="ECO:0000313" key="5">
    <source>
        <dbReference type="EMBL" id="KAF8822163.1"/>
    </source>
</evidence>
<dbReference type="Pfam" id="PF00225">
    <property type="entry name" value="Kinesin"/>
    <property type="match status" value="1"/>
</dbReference>
<gene>
    <name evidence="5" type="ORF">IE077_000908</name>
</gene>
<dbReference type="PANTHER" id="PTHR47968:SF75">
    <property type="entry name" value="CENTROMERE-ASSOCIATED PROTEIN E"/>
    <property type="match status" value="1"/>
</dbReference>
<dbReference type="InterPro" id="IPR001752">
    <property type="entry name" value="Kinesin_motor_dom"/>
</dbReference>
<evidence type="ECO:0000259" key="4">
    <source>
        <dbReference type="PROSITE" id="PS50067"/>
    </source>
</evidence>
<dbReference type="PANTHER" id="PTHR47968">
    <property type="entry name" value="CENTROMERE PROTEIN E"/>
    <property type="match status" value="1"/>
</dbReference>
<dbReference type="Proteomes" id="UP000823046">
    <property type="component" value="Unassembled WGS sequence"/>
</dbReference>
<proteinExistence type="inferred from homology"/>